<dbReference type="PANTHER" id="PTHR43292">
    <property type="entry name" value="ACYL-COA DEHYDROGENASE"/>
    <property type="match status" value="1"/>
</dbReference>
<evidence type="ECO:0000256" key="1">
    <source>
        <dbReference type="ARBA" id="ARBA00001974"/>
    </source>
</evidence>
<dbReference type="RefSeq" id="WP_152661483.1">
    <property type="nucleotide sequence ID" value="NZ_CP036422.1"/>
</dbReference>
<feature type="domain" description="Acyl-CoA dehydrogenase/oxidase N-terminal" evidence="9">
    <location>
        <begin position="6"/>
        <end position="119"/>
    </location>
</feature>
<dbReference type="Gene3D" id="1.20.140.10">
    <property type="entry name" value="Butyryl-CoA Dehydrogenase, subunit A, domain 3"/>
    <property type="match status" value="1"/>
</dbReference>
<feature type="domain" description="Acyl-CoA dehydrogenase/oxidase C-terminal" evidence="7">
    <location>
        <begin position="230"/>
        <end position="384"/>
    </location>
</feature>
<keyword evidence="3 6" id="KW-0285">Flavoprotein</keyword>
<dbReference type="FunFam" id="2.40.110.10:FF:000011">
    <property type="entry name" value="Acyl-CoA dehydrogenase FadE34"/>
    <property type="match status" value="1"/>
</dbReference>
<evidence type="ECO:0000256" key="5">
    <source>
        <dbReference type="ARBA" id="ARBA00023002"/>
    </source>
</evidence>
<dbReference type="GO" id="GO:0005886">
    <property type="term" value="C:plasma membrane"/>
    <property type="evidence" value="ECO:0007669"/>
    <property type="project" value="TreeGrafter"/>
</dbReference>
<proteinExistence type="inferred from homology"/>
<dbReference type="KEGG" id="halc:EY643_06770"/>
<evidence type="ECO:0000313" key="11">
    <source>
        <dbReference type="Proteomes" id="UP000326287"/>
    </source>
</evidence>
<dbReference type="AlphaFoldDB" id="A0A5P9NHS1"/>
<dbReference type="InterPro" id="IPR013786">
    <property type="entry name" value="AcylCoA_DH/ox_N"/>
</dbReference>
<keyword evidence="11" id="KW-1185">Reference proteome</keyword>
<comment type="cofactor">
    <cofactor evidence="1 6">
        <name>FAD</name>
        <dbReference type="ChEBI" id="CHEBI:57692"/>
    </cofactor>
</comment>
<keyword evidence="4 6" id="KW-0274">FAD</keyword>
<dbReference type="InterPro" id="IPR036250">
    <property type="entry name" value="AcylCo_DH-like_C"/>
</dbReference>
<dbReference type="Gene3D" id="2.40.110.10">
    <property type="entry name" value="Butyryl-CoA Dehydrogenase, subunit A, domain 2"/>
    <property type="match status" value="1"/>
</dbReference>
<dbReference type="PANTHER" id="PTHR43292:SF4">
    <property type="entry name" value="ACYL-COA DEHYDROGENASE FADE34"/>
    <property type="match status" value="1"/>
</dbReference>
<dbReference type="SUPFAM" id="SSF56645">
    <property type="entry name" value="Acyl-CoA dehydrogenase NM domain-like"/>
    <property type="match status" value="1"/>
</dbReference>
<gene>
    <name evidence="10" type="ORF">EY643_06770</name>
</gene>
<dbReference type="GO" id="GO:0016627">
    <property type="term" value="F:oxidoreductase activity, acting on the CH-CH group of donors"/>
    <property type="evidence" value="ECO:0007669"/>
    <property type="project" value="InterPro"/>
</dbReference>
<dbReference type="InterPro" id="IPR046373">
    <property type="entry name" value="Acyl-CoA_Oxase/DH_mid-dom_sf"/>
</dbReference>
<dbReference type="InterPro" id="IPR009075">
    <property type="entry name" value="AcylCo_DH/oxidase_C"/>
</dbReference>
<dbReference type="Gene3D" id="1.10.540.10">
    <property type="entry name" value="Acyl-CoA dehydrogenase/oxidase, N-terminal domain"/>
    <property type="match status" value="1"/>
</dbReference>
<evidence type="ECO:0000259" key="8">
    <source>
        <dbReference type="Pfam" id="PF02770"/>
    </source>
</evidence>
<comment type="similarity">
    <text evidence="2 6">Belongs to the acyl-CoA dehydrogenase family.</text>
</comment>
<dbReference type="Proteomes" id="UP000326287">
    <property type="component" value="Chromosome"/>
</dbReference>
<dbReference type="InterPro" id="IPR037069">
    <property type="entry name" value="AcylCoA_DH/ox_N_sf"/>
</dbReference>
<evidence type="ECO:0000313" key="10">
    <source>
        <dbReference type="EMBL" id="QFU75377.1"/>
    </source>
</evidence>
<protein>
    <submittedName>
        <fullName evidence="10">Acyl-CoA dehydrogenase</fullName>
    </submittedName>
</protein>
<evidence type="ECO:0000256" key="6">
    <source>
        <dbReference type="RuleBase" id="RU362125"/>
    </source>
</evidence>
<dbReference type="Pfam" id="PF02770">
    <property type="entry name" value="Acyl-CoA_dh_M"/>
    <property type="match status" value="1"/>
</dbReference>
<accession>A0A5P9NHS1</accession>
<dbReference type="GO" id="GO:0050660">
    <property type="term" value="F:flavin adenine dinucleotide binding"/>
    <property type="evidence" value="ECO:0007669"/>
    <property type="project" value="InterPro"/>
</dbReference>
<reference evidence="10 11" key="1">
    <citation type="submission" date="2019-02" db="EMBL/GenBank/DDBJ databases">
        <authorList>
            <person name="Li S.-H."/>
        </authorList>
    </citation>
    <scope>NUCLEOTIDE SEQUENCE [LARGE SCALE GENOMIC DNA]</scope>
    <source>
        <strain evidence="10 11">IMCC14385</strain>
    </source>
</reference>
<dbReference type="InterPro" id="IPR009100">
    <property type="entry name" value="AcylCoA_DH/oxidase_NM_dom_sf"/>
</dbReference>
<evidence type="ECO:0000256" key="4">
    <source>
        <dbReference type="ARBA" id="ARBA00022827"/>
    </source>
</evidence>
<name>A0A5P9NHS1_9GAMM</name>
<dbReference type="InterPro" id="IPR052161">
    <property type="entry name" value="Mycobact_Acyl-CoA_DH"/>
</dbReference>
<dbReference type="Pfam" id="PF00441">
    <property type="entry name" value="Acyl-CoA_dh_1"/>
    <property type="match status" value="1"/>
</dbReference>
<evidence type="ECO:0000259" key="9">
    <source>
        <dbReference type="Pfam" id="PF02771"/>
    </source>
</evidence>
<evidence type="ECO:0000256" key="3">
    <source>
        <dbReference type="ARBA" id="ARBA00022630"/>
    </source>
</evidence>
<dbReference type="InterPro" id="IPR006091">
    <property type="entry name" value="Acyl-CoA_Oxase/DH_mid-dom"/>
</dbReference>
<evidence type="ECO:0000256" key="2">
    <source>
        <dbReference type="ARBA" id="ARBA00009347"/>
    </source>
</evidence>
<dbReference type="OrthoDB" id="9769473at2"/>
<dbReference type="EMBL" id="CP036422">
    <property type="protein sequence ID" value="QFU75377.1"/>
    <property type="molecule type" value="Genomic_DNA"/>
</dbReference>
<dbReference type="Pfam" id="PF02771">
    <property type="entry name" value="Acyl-CoA_dh_N"/>
    <property type="match status" value="1"/>
</dbReference>
<sequence length="405" mass="44758">MDFEDSKEEAAFRAEARDWLISNNPTEEELAGLDEFQRGMFWQKKKADAGWACIRWPKVYGGRDATEMQHVIFQQEEAKLDTPNAHQYLHIGQGMAGPTLMTWANDADKERFLPDLASGAKIWCQLFSEPAGGSDLAALRTKAEPDGDDWIVNGQKIWTSGAHYSDWGILVLRTDPTVAKHKGLTYFYVDMKSAGIEIKPIKQISGTSEFNEVYFTNVRIPDSQRLGEVGQGWQVSLTTLMNERANIGSGNSAVNFDSLKALAQRVTINGKPAIEDSAVRAKLASWYVEEAGLKFTAQRSLSALSKGDLPGPENSIGKLVGARKTQDMAAFAIDLLEQQGVEWDEAKDEFVSQLFQQTYMGIPGLRIAGGTDEIMANIIAERVLQLPQEPRMDKGMAFSDVPTGA</sequence>
<organism evidence="10 11">
    <name type="scientific">Halioglobus maricola</name>
    <dbReference type="NCBI Taxonomy" id="2601894"/>
    <lineage>
        <taxon>Bacteria</taxon>
        <taxon>Pseudomonadati</taxon>
        <taxon>Pseudomonadota</taxon>
        <taxon>Gammaproteobacteria</taxon>
        <taxon>Cellvibrionales</taxon>
        <taxon>Halieaceae</taxon>
        <taxon>Halioglobus</taxon>
    </lineage>
</organism>
<dbReference type="SUPFAM" id="SSF47203">
    <property type="entry name" value="Acyl-CoA dehydrogenase C-terminal domain-like"/>
    <property type="match status" value="1"/>
</dbReference>
<evidence type="ECO:0000259" key="7">
    <source>
        <dbReference type="Pfam" id="PF00441"/>
    </source>
</evidence>
<feature type="domain" description="Acyl-CoA oxidase/dehydrogenase middle" evidence="8">
    <location>
        <begin position="124"/>
        <end position="218"/>
    </location>
</feature>
<keyword evidence="5 6" id="KW-0560">Oxidoreductase</keyword>